<evidence type="ECO:0000256" key="1">
    <source>
        <dbReference type="ARBA" id="ARBA00023015"/>
    </source>
</evidence>
<dbReference type="InterPro" id="IPR039420">
    <property type="entry name" value="WalR-like"/>
</dbReference>
<comment type="caution">
    <text evidence="5">The sequence shown here is derived from an EMBL/GenBank/DDBJ whole genome shotgun (WGS) entry which is preliminary data.</text>
</comment>
<reference evidence="5" key="2">
    <citation type="submission" date="2020-09" db="EMBL/GenBank/DDBJ databases">
        <authorList>
            <person name="Sun Q."/>
            <person name="Ohkuma M."/>
        </authorList>
    </citation>
    <scope>NUCLEOTIDE SEQUENCE</scope>
    <source>
        <strain evidence="5">JCM 4714</strain>
    </source>
</reference>
<dbReference type="PROSITE" id="PS50043">
    <property type="entry name" value="HTH_LUXR_2"/>
    <property type="match status" value="1"/>
</dbReference>
<keyword evidence="2 5" id="KW-0238">DNA-binding</keyword>
<evidence type="ECO:0000256" key="3">
    <source>
        <dbReference type="ARBA" id="ARBA00023163"/>
    </source>
</evidence>
<dbReference type="CDD" id="cd06170">
    <property type="entry name" value="LuxR_C_like"/>
    <property type="match status" value="1"/>
</dbReference>
<dbReference type="Gene3D" id="3.40.50.2300">
    <property type="match status" value="1"/>
</dbReference>
<proteinExistence type="predicted"/>
<sequence>MLRQGALELAGCAGRGHVPGRGSVAGPRAPGEGCERDPVRVVLVAEQSVIRAGLRSILTSTPELRVVSSYGDTKRAKEGSRHDRPEVILVGTREGLAADAAAARQLVSADAASGAKAILLHPAETSVEVSQVLTGGVHGCIDPAMDEEQIIRAVTAVAMGGAVFLPAPKVQQAEQMLAIEGPSPAEARLTEREHAVLGGLARGLSNSEIGTELFLAEATVKKHLTQAMRKIGQPDRLRAGLYAYQHGIFR</sequence>
<dbReference type="EMBL" id="BMVG01000006">
    <property type="protein sequence ID" value="GHE03743.1"/>
    <property type="molecule type" value="Genomic_DNA"/>
</dbReference>
<dbReference type="GO" id="GO:0006355">
    <property type="term" value="P:regulation of DNA-templated transcription"/>
    <property type="evidence" value="ECO:0007669"/>
    <property type="project" value="InterPro"/>
</dbReference>
<keyword evidence="3" id="KW-0804">Transcription</keyword>
<dbReference type="PRINTS" id="PR00038">
    <property type="entry name" value="HTHLUXR"/>
</dbReference>
<evidence type="ECO:0000313" key="6">
    <source>
        <dbReference type="Proteomes" id="UP000655443"/>
    </source>
</evidence>
<feature type="domain" description="HTH luxR-type" evidence="4">
    <location>
        <begin position="182"/>
        <end position="247"/>
    </location>
</feature>
<protein>
    <submittedName>
        <fullName evidence="5">DNA-binding response regulator</fullName>
    </submittedName>
</protein>
<organism evidence="5 6">
    <name type="scientific">Streptomyces alanosinicus</name>
    <dbReference type="NCBI Taxonomy" id="68171"/>
    <lineage>
        <taxon>Bacteria</taxon>
        <taxon>Bacillati</taxon>
        <taxon>Actinomycetota</taxon>
        <taxon>Actinomycetes</taxon>
        <taxon>Kitasatosporales</taxon>
        <taxon>Streptomycetaceae</taxon>
        <taxon>Streptomyces</taxon>
    </lineage>
</organism>
<dbReference type="PANTHER" id="PTHR43214:SF24">
    <property type="entry name" value="TRANSCRIPTIONAL REGULATORY PROTEIN NARL-RELATED"/>
    <property type="match status" value="1"/>
</dbReference>
<evidence type="ECO:0000256" key="2">
    <source>
        <dbReference type="ARBA" id="ARBA00023125"/>
    </source>
</evidence>
<accession>A0A918YI06</accession>
<dbReference type="Pfam" id="PF00196">
    <property type="entry name" value="GerE"/>
    <property type="match status" value="1"/>
</dbReference>
<evidence type="ECO:0000313" key="5">
    <source>
        <dbReference type="EMBL" id="GHE03743.1"/>
    </source>
</evidence>
<dbReference type="GO" id="GO:0003677">
    <property type="term" value="F:DNA binding"/>
    <property type="evidence" value="ECO:0007669"/>
    <property type="project" value="UniProtKB-KW"/>
</dbReference>
<dbReference type="AlphaFoldDB" id="A0A918YI06"/>
<dbReference type="SUPFAM" id="SSF46894">
    <property type="entry name" value="C-terminal effector domain of the bipartite response regulators"/>
    <property type="match status" value="1"/>
</dbReference>
<dbReference type="Proteomes" id="UP000655443">
    <property type="component" value="Unassembled WGS sequence"/>
</dbReference>
<gene>
    <name evidence="5" type="ORF">GCM10010339_32290</name>
</gene>
<keyword evidence="6" id="KW-1185">Reference proteome</keyword>
<dbReference type="InterPro" id="IPR016032">
    <property type="entry name" value="Sig_transdc_resp-reg_C-effctor"/>
</dbReference>
<dbReference type="PANTHER" id="PTHR43214">
    <property type="entry name" value="TWO-COMPONENT RESPONSE REGULATOR"/>
    <property type="match status" value="1"/>
</dbReference>
<reference evidence="5" key="1">
    <citation type="journal article" date="2014" name="Int. J. Syst. Evol. Microbiol.">
        <title>Complete genome sequence of Corynebacterium casei LMG S-19264T (=DSM 44701T), isolated from a smear-ripened cheese.</title>
        <authorList>
            <consortium name="US DOE Joint Genome Institute (JGI-PGF)"/>
            <person name="Walter F."/>
            <person name="Albersmeier A."/>
            <person name="Kalinowski J."/>
            <person name="Ruckert C."/>
        </authorList>
    </citation>
    <scope>NUCLEOTIDE SEQUENCE</scope>
    <source>
        <strain evidence="5">JCM 4714</strain>
    </source>
</reference>
<dbReference type="SMART" id="SM00421">
    <property type="entry name" value="HTH_LUXR"/>
    <property type="match status" value="1"/>
</dbReference>
<name>A0A918YI06_9ACTN</name>
<dbReference type="InterPro" id="IPR000792">
    <property type="entry name" value="Tscrpt_reg_LuxR_C"/>
</dbReference>
<evidence type="ECO:0000259" key="4">
    <source>
        <dbReference type="PROSITE" id="PS50043"/>
    </source>
</evidence>
<keyword evidence="1" id="KW-0805">Transcription regulation</keyword>